<accession>A0ABQ8WX55</accession>
<organism evidence="1 2">
    <name type="scientific">Penicillium chrysogenum</name>
    <name type="common">Penicillium notatum</name>
    <dbReference type="NCBI Taxonomy" id="5076"/>
    <lineage>
        <taxon>Eukaryota</taxon>
        <taxon>Fungi</taxon>
        <taxon>Dikarya</taxon>
        <taxon>Ascomycota</taxon>
        <taxon>Pezizomycotina</taxon>
        <taxon>Eurotiomycetes</taxon>
        <taxon>Eurotiomycetidae</taxon>
        <taxon>Eurotiales</taxon>
        <taxon>Aspergillaceae</taxon>
        <taxon>Penicillium</taxon>
        <taxon>Penicillium chrysogenum species complex</taxon>
    </lineage>
</organism>
<dbReference type="Proteomes" id="UP001220256">
    <property type="component" value="Unassembled WGS sequence"/>
</dbReference>
<sequence>MEQTSSLPLSGAPQEGHLVLIQSRAATLNLLCTCYKHSGAADKRGDEDTQTSHLREIILDASAHRHIAYEIYLRVAAAKRWEISRANLARRSEQSEVTAQQRVIDGMLRSVSEDASPSISCR</sequence>
<reference evidence="1 2" key="1">
    <citation type="journal article" date="2023" name="IMA Fungus">
        <title>Comparative genomic study of the Penicillium genus elucidates a diverse pangenome and 15 lateral gene transfer events.</title>
        <authorList>
            <person name="Petersen C."/>
            <person name="Sorensen T."/>
            <person name="Nielsen M.R."/>
            <person name="Sondergaard T.E."/>
            <person name="Sorensen J.L."/>
            <person name="Fitzpatrick D.A."/>
            <person name="Frisvad J.C."/>
            <person name="Nielsen K.L."/>
        </authorList>
    </citation>
    <scope>NUCLEOTIDE SEQUENCE [LARGE SCALE GENOMIC DNA]</scope>
    <source>
        <strain evidence="1 2">IBT 3361</strain>
    </source>
</reference>
<dbReference type="EMBL" id="JAPVEB010000001">
    <property type="protein sequence ID" value="KAJ5283442.1"/>
    <property type="molecule type" value="Genomic_DNA"/>
</dbReference>
<gene>
    <name evidence="1" type="ORF">N7505_001422</name>
</gene>
<protein>
    <submittedName>
        <fullName evidence="1">Uncharacterized protein</fullName>
    </submittedName>
</protein>
<comment type="caution">
    <text evidence="1">The sequence shown here is derived from an EMBL/GenBank/DDBJ whole genome shotgun (WGS) entry which is preliminary data.</text>
</comment>
<evidence type="ECO:0000313" key="1">
    <source>
        <dbReference type="EMBL" id="KAJ5283442.1"/>
    </source>
</evidence>
<evidence type="ECO:0000313" key="2">
    <source>
        <dbReference type="Proteomes" id="UP001220256"/>
    </source>
</evidence>
<keyword evidence="2" id="KW-1185">Reference proteome</keyword>
<name>A0ABQ8WX55_PENCH</name>
<proteinExistence type="predicted"/>